<evidence type="ECO:0000313" key="2">
    <source>
        <dbReference type="EMBL" id="KOF67746.1"/>
    </source>
</evidence>
<dbReference type="EMBL" id="KQ426795">
    <property type="protein sequence ID" value="KOF67746.1"/>
    <property type="molecule type" value="Genomic_DNA"/>
</dbReference>
<accession>A0A0L8FSQ9</accession>
<feature type="region of interest" description="Disordered" evidence="1">
    <location>
        <begin position="1"/>
        <end position="27"/>
    </location>
</feature>
<organism evidence="2">
    <name type="scientific">Octopus bimaculoides</name>
    <name type="common">California two-spotted octopus</name>
    <dbReference type="NCBI Taxonomy" id="37653"/>
    <lineage>
        <taxon>Eukaryota</taxon>
        <taxon>Metazoa</taxon>
        <taxon>Spiralia</taxon>
        <taxon>Lophotrochozoa</taxon>
        <taxon>Mollusca</taxon>
        <taxon>Cephalopoda</taxon>
        <taxon>Coleoidea</taxon>
        <taxon>Octopodiformes</taxon>
        <taxon>Octopoda</taxon>
        <taxon>Incirrata</taxon>
        <taxon>Octopodidae</taxon>
        <taxon>Octopus</taxon>
    </lineage>
</organism>
<reference evidence="2" key="1">
    <citation type="submission" date="2015-07" db="EMBL/GenBank/DDBJ databases">
        <title>MeaNS - Measles Nucleotide Surveillance Program.</title>
        <authorList>
            <person name="Tran T."/>
            <person name="Druce J."/>
        </authorList>
    </citation>
    <scope>NUCLEOTIDE SEQUENCE</scope>
    <source>
        <strain evidence="2">UCB-OBI-ISO-001</strain>
        <tissue evidence="2">Gonad</tissue>
    </source>
</reference>
<dbReference type="OrthoDB" id="10068383at2759"/>
<gene>
    <name evidence="2" type="ORF">OCBIM_22008895mg</name>
</gene>
<sequence length="176" mass="19894">GLKQDPQETIDNFLSRPKNVAEKSRSKDKDERIVDQFIWRCAHQEIQKFLIEHITQEVKVKEGILTPSDAILIAYRSTRISQLGKTTIIGTHKGRKIKCSYVIRTEGPAILGLNTCQKLNIVSNNSEVKREAKGRVGQNGKMTQATDWVNSIVIKEKPNGTLRICLDSRNLNKALK</sequence>
<feature type="non-terminal residue" evidence="2">
    <location>
        <position position="1"/>
    </location>
</feature>
<protein>
    <submittedName>
        <fullName evidence="2">Uncharacterized protein</fullName>
    </submittedName>
</protein>
<proteinExistence type="predicted"/>
<dbReference type="AlphaFoldDB" id="A0A0L8FSQ9"/>
<evidence type="ECO:0000256" key="1">
    <source>
        <dbReference type="SAM" id="MobiDB-lite"/>
    </source>
</evidence>
<name>A0A0L8FSQ9_OCTBM</name>